<feature type="region of interest" description="Disordered" evidence="1">
    <location>
        <begin position="1"/>
        <end position="29"/>
    </location>
</feature>
<sequence>MTQELSSPTMTERENTSEHSPVFGKKTNSERLQQSTNMSQFMIDLYEWLHPGTVEKIDIACADTNWNGYLNVTNIPLGLTYLLTGITYEALYLPCMIIMARPKFFGMTCYKILFAMGIVDMVSVVPNSIFAGYYLLVGGSMCNYMASNMWGGHIAYAMWCAYCLFGIILGLNRCLDFLAPSLGEDLFSGRRLGAIISLPFLFFTGVLVFDYGPFFHPYLAAYFFDVNPFQPKEKRPVHMLNNFGVTVIVLVLNCIMLWSMIQMTRRTTQGVSTLQKVIVLQCLAICTIMIIASGIYATMQLITLPIIFTVISTMMWQFSNGSNAIFYLLVNRSMRREVINLIKWTLCMKIEEQGSLGKSSMSKQHIIGNEKRSVTKTEDSRTELLTPPEKKDIDFIL</sequence>
<evidence type="ECO:0000256" key="2">
    <source>
        <dbReference type="SAM" id="Phobius"/>
    </source>
</evidence>
<feature type="transmembrane region" description="Helical" evidence="2">
    <location>
        <begin position="154"/>
        <end position="171"/>
    </location>
</feature>
<dbReference type="Proteomes" id="UP000887575">
    <property type="component" value="Unassembled WGS sequence"/>
</dbReference>
<name>A0AAF3EUY7_9BILA</name>
<proteinExistence type="predicted"/>
<feature type="transmembrane region" description="Helical" evidence="2">
    <location>
        <begin position="112"/>
        <end position="134"/>
    </location>
</feature>
<protein>
    <recommendedName>
        <fullName evidence="5">Rhodopsin</fullName>
    </recommendedName>
</protein>
<dbReference type="PANTHER" id="PTHR23021">
    <property type="entry name" value="SERPENTINE RECEPTOR, CLASS T"/>
    <property type="match status" value="1"/>
</dbReference>
<dbReference type="AlphaFoldDB" id="A0AAF3EUY7"/>
<feature type="transmembrane region" description="Helical" evidence="2">
    <location>
        <begin position="305"/>
        <end position="330"/>
    </location>
</feature>
<feature type="transmembrane region" description="Helical" evidence="2">
    <location>
        <begin position="278"/>
        <end position="299"/>
    </location>
</feature>
<keyword evidence="2" id="KW-0812">Transmembrane</keyword>
<feature type="compositionally biased region" description="Polar residues" evidence="1">
    <location>
        <begin position="1"/>
        <end position="10"/>
    </location>
</feature>
<evidence type="ECO:0000256" key="1">
    <source>
        <dbReference type="SAM" id="MobiDB-lite"/>
    </source>
</evidence>
<evidence type="ECO:0000313" key="3">
    <source>
        <dbReference type="Proteomes" id="UP000887575"/>
    </source>
</evidence>
<dbReference type="Pfam" id="PF10321">
    <property type="entry name" value="7TM_GPCR_Srt"/>
    <property type="match status" value="1"/>
</dbReference>
<feature type="transmembrane region" description="Helical" evidence="2">
    <location>
        <begin position="192"/>
        <end position="219"/>
    </location>
</feature>
<accession>A0AAF3EUY7</accession>
<dbReference type="WBParaSite" id="MBELARI_LOCUS18002">
    <property type="protein sequence ID" value="MBELARI_LOCUS18002"/>
    <property type="gene ID" value="MBELARI_LOCUS18002"/>
</dbReference>
<evidence type="ECO:0000313" key="4">
    <source>
        <dbReference type="WBParaSite" id="MBELARI_LOCUS18002"/>
    </source>
</evidence>
<feature type="transmembrane region" description="Helical" evidence="2">
    <location>
        <begin position="79"/>
        <end position="100"/>
    </location>
</feature>
<reference evidence="4" key="1">
    <citation type="submission" date="2024-02" db="UniProtKB">
        <authorList>
            <consortium name="WormBaseParasite"/>
        </authorList>
    </citation>
    <scope>IDENTIFICATION</scope>
</reference>
<keyword evidence="2" id="KW-0472">Membrane</keyword>
<keyword evidence="2" id="KW-1133">Transmembrane helix</keyword>
<dbReference type="SUPFAM" id="SSF81321">
    <property type="entry name" value="Family A G protein-coupled receptor-like"/>
    <property type="match status" value="1"/>
</dbReference>
<feature type="transmembrane region" description="Helical" evidence="2">
    <location>
        <begin position="239"/>
        <end position="258"/>
    </location>
</feature>
<dbReference type="InterPro" id="IPR019425">
    <property type="entry name" value="7TM_GPCR_serpentine_rcpt_Srt"/>
</dbReference>
<dbReference type="Gene3D" id="1.20.1070.10">
    <property type="entry name" value="Rhodopsin 7-helix transmembrane proteins"/>
    <property type="match status" value="1"/>
</dbReference>
<evidence type="ECO:0008006" key="5">
    <source>
        <dbReference type="Google" id="ProtNLM"/>
    </source>
</evidence>
<dbReference type="PANTHER" id="PTHR23021:SF11">
    <property type="entry name" value="SERPENTINE RECEPTOR, CLASS T"/>
    <property type="match status" value="1"/>
</dbReference>
<organism evidence="3 4">
    <name type="scientific">Mesorhabditis belari</name>
    <dbReference type="NCBI Taxonomy" id="2138241"/>
    <lineage>
        <taxon>Eukaryota</taxon>
        <taxon>Metazoa</taxon>
        <taxon>Ecdysozoa</taxon>
        <taxon>Nematoda</taxon>
        <taxon>Chromadorea</taxon>
        <taxon>Rhabditida</taxon>
        <taxon>Rhabditina</taxon>
        <taxon>Rhabditomorpha</taxon>
        <taxon>Rhabditoidea</taxon>
        <taxon>Rhabditidae</taxon>
        <taxon>Mesorhabditinae</taxon>
        <taxon>Mesorhabditis</taxon>
    </lineage>
</organism>
<keyword evidence="3" id="KW-1185">Reference proteome</keyword>